<accession>A0A0P6X0X3</accession>
<dbReference type="NCBIfam" id="NF002098">
    <property type="entry name" value="PRK00943.1"/>
    <property type="match status" value="1"/>
</dbReference>
<dbReference type="GO" id="GO:0016260">
    <property type="term" value="P:selenocysteine biosynthetic process"/>
    <property type="evidence" value="ECO:0007669"/>
    <property type="project" value="TreeGrafter"/>
</dbReference>
<dbReference type="SUPFAM" id="SSF55326">
    <property type="entry name" value="PurM N-terminal domain-like"/>
    <property type="match status" value="1"/>
</dbReference>
<gene>
    <name evidence="8" type="ORF">ADM99_07790</name>
</gene>
<name>A0A0P6X0X3_9CHLR</name>
<dbReference type="GO" id="GO:0005737">
    <property type="term" value="C:cytoplasm"/>
    <property type="evidence" value="ECO:0007669"/>
    <property type="project" value="TreeGrafter"/>
</dbReference>
<dbReference type="FunFam" id="3.90.650.10:FF:000004">
    <property type="entry name" value="Selenide, water dikinase"/>
    <property type="match status" value="1"/>
</dbReference>
<evidence type="ECO:0000256" key="3">
    <source>
        <dbReference type="ARBA" id="ARBA00022777"/>
    </source>
</evidence>
<dbReference type="Gene3D" id="3.90.650.10">
    <property type="entry name" value="PurM-like C-terminal domain"/>
    <property type="match status" value="1"/>
</dbReference>
<evidence type="ECO:0000259" key="7">
    <source>
        <dbReference type="Pfam" id="PF02769"/>
    </source>
</evidence>
<dbReference type="STRING" id="229920.ADM99_07790"/>
<keyword evidence="4" id="KW-0067">ATP-binding</keyword>
<dbReference type="PATRIC" id="fig|229920.5.peg.1528"/>
<keyword evidence="1" id="KW-0808">Transferase</keyword>
<dbReference type="NCBIfam" id="TIGR00476">
    <property type="entry name" value="selD"/>
    <property type="match status" value="1"/>
</dbReference>
<dbReference type="EMBL" id="LGCK01000007">
    <property type="protein sequence ID" value="KPL72927.1"/>
    <property type="molecule type" value="Genomic_DNA"/>
</dbReference>
<dbReference type="Gene3D" id="3.30.1330.10">
    <property type="entry name" value="PurM-like, N-terminal domain"/>
    <property type="match status" value="1"/>
</dbReference>
<keyword evidence="2" id="KW-0547">Nucleotide-binding</keyword>
<dbReference type="PANTHER" id="PTHR10256">
    <property type="entry name" value="SELENIDE, WATER DIKINASE"/>
    <property type="match status" value="1"/>
</dbReference>
<evidence type="ECO:0000256" key="5">
    <source>
        <dbReference type="ARBA" id="ARBA00023266"/>
    </source>
</evidence>
<evidence type="ECO:0000259" key="6">
    <source>
        <dbReference type="Pfam" id="PF00586"/>
    </source>
</evidence>
<evidence type="ECO:0000256" key="4">
    <source>
        <dbReference type="ARBA" id="ARBA00022840"/>
    </source>
</evidence>
<keyword evidence="9" id="KW-1185">Reference proteome</keyword>
<evidence type="ECO:0000313" key="8">
    <source>
        <dbReference type="EMBL" id="KPL72927.1"/>
    </source>
</evidence>
<evidence type="ECO:0000256" key="1">
    <source>
        <dbReference type="ARBA" id="ARBA00022679"/>
    </source>
</evidence>
<comment type="caution">
    <text evidence="8">The sequence shown here is derived from an EMBL/GenBank/DDBJ whole genome shotgun (WGS) entry which is preliminary data.</text>
</comment>
<protein>
    <submittedName>
        <fullName evidence="8">Segregation protein A</fullName>
    </submittedName>
</protein>
<dbReference type="InterPro" id="IPR036921">
    <property type="entry name" value="PurM-like_N_sf"/>
</dbReference>
<dbReference type="InterPro" id="IPR016188">
    <property type="entry name" value="PurM-like_N"/>
</dbReference>
<dbReference type="InterPro" id="IPR010918">
    <property type="entry name" value="PurM-like_C_dom"/>
</dbReference>
<sequence length="323" mass="34910">MAQVLRPLKDTFGGLSFPNLLVGLDTPDDAAVWKLDETRDLVFTTDFFTPVVDDPYDYGAIAAANSLSDVYAMGGEPFLALNIAALPPDLPLEISTEIIRGGAEKAREAGTVIAGGHTVQDKEPKFGLAVLGFVPHNRSYTKSGARPGDRLFITKPLGFGVTTTALKQEKAEEQDVAEAVYWMKQLNKTASQLARDMNLTGATDITGYSLIGHAFEMSKASKVQMHFDMNKIPLLNGVMKYALMGTFPGGAANNRLGYGENVTFSPKIDEPRQMLLFDPQTSGGLLLCVPENKASEFIQKAAAYDQPVWEIGRVDTGSGILVD</sequence>
<dbReference type="Pfam" id="PF02769">
    <property type="entry name" value="AIRS_C"/>
    <property type="match status" value="1"/>
</dbReference>
<dbReference type="Pfam" id="PF00586">
    <property type="entry name" value="AIRS"/>
    <property type="match status" value="1"/>
</dbReference>
<dbReference type="GO" id="GO:0004756">
    <property type="term" value="F:selenide, water dikinase activity"/>
    <property type="evidence" value="ECO:0007669"/>
    <property type="project" value="TreeGrafter"/>
</dbReference>
<dbReference type="SUPFAM" id="SSF56042">
    <property type="entry name" value="PurM C-terminal domain-like"/>
    <property type="match status" value="1"/>
</dbReference>
<dbReference type="InterPro" id="IPR004536">
    <property type="entry name" value="SPS/SelD"/>
</dbReference>
<evidence type="ECO:0000256" key="2">
    <source>
        <dbReference type="ARBA" id="ARBA00022741"/>
    </source>
</evidence>
<feature type="domain" description="PurM-like N-terminal" evidence="6">
    <location>
        <begin position="28"/>
        <end position="134"/>
    </location>
</feature>
<organism evidence="8 9">
    <name type="scientific">Leptolinea tardivitalis</name>
    <dbReference type="NCBI Taxonomy" id="229920"/>
    <lineage>
        <taxon>Bacteria</taxon>
        <taxon>Bacillati</taxon>
        <taxon>Chloroflexota</taxon>
        <taxon>Anaerolineae</taxon>
        <taxon>Anaerolineales</taxon>
        <taxon>Anaerolineaceae</taxon>
        <taxon>Leptolinea</taxon>
    </lineage>
</organism>
<reference evidence="8 9" key="1">
    <citation type="submission" date="2015-07" db="EMBL/GenBank/DDBJ databases">
        <title>Genome sequence of Leptolinea tardivitalis DSM 16556.</title>
        <authorList>
            <person name="Hemp J."/>
            <person name="Ward L.M."/>
            <person name="Pace L.A."/>
            <person name="Fischer W.W."/>
        </authorList>
    </citation>
    <scope>NUCLEOTIDE SEQUENCE [LARGE SCALE GENOMIC DNA]</scope>
    <source>
        <strain evidence="8 9">YMTK-2</strain>
    </source>
</reference>
<dbReference type="CDD" id="cd02195">
    <property type="entry name" value="SelD"/>
    <property type="match status" value="1"/>
</dbReference>
<dbReference type="PANTHER" id="PTHR10256:SF0">
    <property type="entry name" value="INACTIVE SELENIDE, WATER DIKINASE-LIKE PROTEIN-RELATED"/>
    <property type="match status" value="1"/>
</dbReference>
<dbReference type="AlphaFoldDB" id="A0A0P6X0X3"/>
<dbReference type="PIRSF" id="PIRSF036407">
    <property type="entry name" value="Selenphspht_syn"/>
    <property type="match status" value="1"/>
</dbReference>
<dbReference type="InterPro" id="IPR036676">
    <property type="entry name" value="PurM-like_C_sf"/>
</dbReference>
<feature type="domain" description="PurM-like C-terminal" evidence="7">
    <location>
        <begin position="146"/>
        <end position="318"/>
    </location>
</feature>
<proteinExistence type="predicted"/>
<dbReference type="Proteomes" id="UP000050430">
    <property type="component" value="Unassembled WGS sequence"/>
</dbReference>
<keyword evidence="5" id="KW-0711">Selenium</keyword>
<evidence type="ECO:0000313" key="9">
    <source>
        <dbReference type="Proteomes" id="UP000050430"/>
    </source>
</evidence>
<keyword evidence="3" id="KW-0418">Kinase</keyword>
<dbReference type="GO" id="GO:0005524">
    <property type="term" value="F:ATP binding"/>
    <property type="evidence" value="ECO:0007669"/>
    <property type="project" value="UniProtKB-KW"/>
</dbReference>